<dbReference type="InterPro" id="IPR052350">
    <property type="entry name" value="Metallo-dep_Lactonases"/>
</dbReference>
<gene>
    <name evidence="3" type="ORF">I8D64_14425</name>
</gene>
<evidence type="ECO:0000313" key="3">
    <source>
        <dbReference type="EMBL" id="MBK0332593.1"/>
    </source>
</evidence>
<sequence length="308" mass="32615">MRDSVVPAVTDDVGARMAVTDAHLHLWDLQRSSYAWLAGAPEALRRTGEWSMVRDGLAALGVTRVILVQADDAPEDTAHLQRTARAIEAEGTGISAATPRFTADVVGWLPLEDPDAAADALADPAVADHLVGVRHLVHDEPDRGFLERPAVGRSLELLAAAGLPLDVPDAFPRHMEQVVRLAAAHPELTLVLDHLGKPPLGDGEQMAFWRAALERIAAAPRTVAKLSGLATSGNGAYAPAVASALELFGPSRLMVGSDWPIAPSAFTLDGFCPLLAHVREQLAGDDEALREVLQGTAERVYTRAGATG</sequence>
<organism evidence="3 4">
    <name type="scientific">Brachybacterium halotolerans</name>
    <dbReference type="NCBI Taxonomy" id="2795215"/>
    <lineage>
        <taxon>Bacteria</taxon>
        <taxon>Bacillati</taxon>
        <taxon>Actinomycetota</taxon>
        <taxon>Actinomycetes</taxon>
        <taxon>Micrococcales</taxon>
        <taxon>Dermabacteraceae</taxon>
        <taxon>Brachybacterium</taxon>
    </lineage>
</organism>
<dbReference type="Proteomes" id="UP000612352">
    <property type="component" value="Unassembled WGS sequence"/>
</dbReference>
<dbReference type="RefSeq" id="WP_200503496.1">
    <property type="nucleotide sequence ID" value="NZ_JAEDAJ010000011.1"/>
</dbReference>
<evidence type="ECO:0000256" key="1">
    <source>
        <dbReference type="ARBA" id="ARBA00038310"/>
    </source>
</evidence>
<dbReference type="SUPFAM" id="SSF51556">
    <property type="entry name" value="Metallo-dependent hydrolases"/>
    <property type="match status" value="1"/>
</dbReference>
<dbReference type="Gene3D" id="3.20.20.140">
    <property type="entry name" value="Metal-dependent hydrolases"/>
    <property type="match status" value="1"/>
</dbReference>
<proteinExistence type="inferred from homology"/>
<comment type="similarity">
    <text evidence="1">Belongs to the metallo-dependent hydrolases superfamily.</text>
</comment>
<evidence type="ECO:0000259" key="2">
    <source>
        <dbReference type="Pfam" id="PF04909"/>
    </source>
</evidence>
<dbReference type="EMBL" id="JAEDAJ010000011">
    <property type="protein sequence ID" value="MBK0332593.1"/>
    <property type="molecule type" value="Genomic_DNA"/>
</dbReference>
<evidence type="ECO:0000313" key="4">
    <source>
        <dbReference type="Proteomes" id="UP000612352"/>
    </source>
</evidence>
<reference evidence="3 4" key="1">
    <citation type="submission" date="2020-12" db="EMBL/GenBank/DDBJ databases">
        <title>Brachybacterium sp. MASK1Z-5, whole genome shotgun sequence.</title>
        <authorList>
            <person name="Tuo L."/>
        </authorList>
    </citation>
    <scope>NUCLEOTIDE SEQUENCE [LARGE SCALE GENOMIC DNA]</scope>
    <source>
        <strain evidence="3 4">MASK1Z-5</strain>
    </source>
</reference>
<dbReference type="PANTHER" id="PTHR43569:SF2">
    <property type="entry name" value="AMIDOHYDROLASE-RELATED DOMAIN-CONTAINING PROTEIN"/>
    <property type="match status" value="1"/>
</dbReference>
<comment type="caution">
    <text evidence="3">The sequence shown here is derived from an EMBL/GenBank/DDBJ whole genome shotgun (WGS) entry which is preliminary data.</text>
</comment>
<accession>A0ABS1BD64</accession>
<feature type="domain" description="Amidohydrolase-related" evidence="2">
    <location>
        <begin position="21"/>
        <end position="301"/>
    </location>
</feature>
<protein>
    <submittedName>
        <fullName evidence="3">Amidohydrolase family protein</fullName>
    </submittedName>
</protein>
<name>A0ABS1BD64_9MICO</name>
<dbReference type="PANTHER" id="PTHR43569">
    <property type="entry name" value="AMIDOHYDROLASE"/>
    <property type="match status" value="1"/>
</dbReference>
<keyword evidence="4" id="KW-1185">Reference proteome</keyword>
<dbReference type="InterPro" id="IPR006680">
    <property type="entry name" value="Amidohydro-rel"/>
</dbReference>
<dbReference type="InterPro" id="IPR032466">
    <property type="entry name" value="Metal_Hydrolase"/>
</dbReference>
<dbReference type="Pfam" id="PF04909">
    <property type="entry name" value="Amidohydro_2"/>
    <property type="match status" value="1"/>
</dbReference>